<keyword evidence="1" id="KW-0347">Helicase</keyword>
<dbReference type="GO" id="GO:0003677">
    <property type="term" value="F:DNA binding"/>
    <property type="evidence" value="ECO:0007669"/>
    <property type="project" value="UniProtKB-KW"/>
</dbReference>
<keyword evidence="2" id="KW-1185">Reference proteome</keyword>
<dbReference type="Proteomes" id="UP000032142">
    <property type="component" value="Unassembled WGS sequence"/>
</dbReference>
<proteinExistence type="predicted"/>
<sequence length="104" mass="11856">MTTEVAEFMEKLKDKRKKYEAIASSDSSVSLDGIDNQTIIEVLGPETACSNTCLWGIKLKLKFRASREVEAQRKYEELQLQLKVEAAAREAEASRKYDELQLQL</sequence>
<dbReference type="EMBL" id="KN405887">
    <property type="protein sequence ID" value="KHG16304.1"/>
    <property type="molecule type" value="Genomic_DNA"/>
</dbReference>
<keyword evidence="1" id="KW-0067">ATP-binding</keyword>
<keyword evidence="1" id="KW-0238">DNA-binding</keyword>
<reference evidence="2" key="1">
    <citation type="submission" date="2014-09" db="EMBL/GenBank/DDBJ databases">
        <authorList>
            <person name="Mudge J."/>
            <person name="Ramaraj T."/>
            <person name="Lindquist I.E."/>
            <person name="Bharti A.K."/>
            <person name="Sundararajan A."/>
            <person name="Cameron C.T."/>
            <person name="Woodward J.E."/>
            <person name="May G.D."/>
            <person name="Brubaker C."/>
            <person name="Broadhvest J."/>
            <person name="Wilkins T.A."/>
        </authorList>
    </citation>
    <scope>NUCLEOTIDE SEQUENCE</scope>
    <source>
        <strain evidence="2">cv. AKA8401</strain>
    </source>
</reference>
<organism evidence="1 2">
    <name type="scientific">Gossypium arboreum</name>
    <name type="common">Tree cotton</name>
    <name type="synonym">Gossypium nanking</name>
    <dbReference type="NCBI Taxonomy" id="29729"/>
    <lineage>
        <taxon>Eukaryota</taxon>
        <taxon>Viridiplantae</taxon>
        <taxon>Streptophyta</taxon>
        <taxon>Embryophyta</taxon>
        <taxon>Tracheophyta</taxon>
        <taxon>Spermatophyta</taxon>
        <taxon>Magnoliopsida</taxon>
        <taxon>eudicotyledons</taxon>
        <taxon>Gunneridae</taxon>
        <taxon>Pentapetalae</taxon>
        <taxon>rosids</taxon>
        <taxon>malvids</taxon>
        <taxon>Malvales</taxon>
        <taxon>Malvaceae</taxon>
        <taxon>Malvoideae</taxon>
        <taxon>Gossypium</taxon>
    </lineage>
</organism>
<evidence type="ECO:0000313" key="1">
    <source>
        <dbReference type="EMBL" id="KHG16304.1"/>
    </source>
</evidence>
<evidence type="ECO:0000313" key="2">
    <source>
        <dbReference type="Proteomes" id="UP000032142"/>
    </source>
</evidence>
<keyword evidence="1" id="KW-0378">Hydrolase</keyword>
<gene>
    <name evidence="1" type="ORF">F383_08231</name>
</gene>
<dbReference type="GO" id="GO:0004386">
    <property type="term" value="F:helicase activity"/>
    <property type="evidence" value="ECO:0007669"/>
    <property type="project" value="UniProtKB-KW"/>
</dbReference>
<accession>A0A0B0NWV1</accession>
<protein>
    <submittedName>
        <fullName evidence="1">Chromodomain-helicase-DNA-binding 8</fullName>
    </submittedName>
</protein>
<dbReference type="AlphaFoldDB" id="A0A0B0NWV1"/>
<name>A0A0B0NWV1_GOSAR</name>
<keyword evidence="1" id="KW-0547">Nucleotide-binding</keyword>